<dbReference type="Gene3D" id="6.10.280.190">
    <property type="match status" value="1"/>
</dbReference>
<dbReference type="EMBL" id="CP053383">
    <property type="protein sequence ID" value="QTP59483.1"/>
    <property type="molecule type" value="Genomic_DNA"/>
</dbReference>
<name>A0ABX7WGE4_9GAMM</name>
<evidence type="ECO:0000259" key="5">
    <source>
        <dbReference type="Pfam" id="PF00669"/>
    </source>
</evidence>
<sequence>MATINTNLLSLTGQSSLKRSQSHLATSIERLSSGLRINSAKDDAAGLGIANRMEANLRANDTVTRGISDAISLLQTANGGLDNINELLQRGRQLAVQAANGTLSTADRGAVQREFHHLRDQIDKIAYETEIFDKYPLAPAKPHQVDNQLGNVSSVRDVDPKIGMPQTSGSIPLGFIPTDVAQFSIRIDDLGMNDDLQIFTRDGKHLIGTSLGAESTWSSSTVDIHSGEDVEQKVFTSSNGFEADAEYDDSLLLDGSGFFDRSNPRTLTYNGMTLSYSGDGNPATPKDTIETLNIDHITEPLFVMVTGEGSFVIEEFDWVDDPPEPTPISKPVDIVVDAQFGEGLSKVTIDPAPADARSLGIAAVSLETRGGASSALEKFDSALSILDQHRSRLGALHNRFEGSIENLQQQKISTSSAVSRIMDADYSSEIVNLTKAQILQQAGTSMLAQANQVPQTVLALLG</sequence>
<dbReference type="PRINTS" id="PR00207">
    <property type="entry name" value="FLAGELLIN"/>
</dbReference>
<comment type="similarity">
    <text evidence="1 4">Belongs to the bacterial flagellin family.</text>
</comment>
<evidence type="ECO:0000313" key="7">
    <source>
        <dbReference type="EMBL" id="QTP59483.1"/>
    </source>
</evidence>
<evidence type="ECO:0000259" key="6">
    <source>
        <dbReference type="Pfam" id="PF00700"/>
    </source>
</evidence>
<dbReference type="RefSeq" id="WP_209472565.1">
    <property type="nucleotide sequence ID" value="NZ_CP053383.1"/>
</dbReference>
<keyword evidence="7" id="KW-0282">Flagellum</keyword>
<dbReference type="InterPro" id="IPR046358">
    <property type="entry name" value="Flagellin_C"/>
</dbReference>
<gene>
    <name evidence="7" type="ORF">HNO53_12605</name>
</gene>
<proteinExistence type="inferred from homology"/>
<protein>
    <recommendedName>
        <fullName evidence="4">Flagellin</fullName>
    </recommendedName>
</protein>
<evidence type="ECO:0000313" key="8">
    <source>
        <dbReference type="Proteomes" id="UP000671845"/>
    </source>
</evidence>
<dbReference type="Gene3D" id="6.10.10.10">
    <property type="entry name" value="Flagellar export chaperone, C-terminal domain"/>
    <property type="match status" value="1"/>
</dbReference>
<keyword evidence="7" id="KW-0966">Cell projection</keyword>
<dbReference type="PANTHER" id="PTHR42792">
    <property type="entry name" value="FLAGELLIN"/>
    <property type="match status" value="1"/>
</dbReference>
<keyword evidence="8" id="KW-1185">Reference proteome</keyword>
<dbReference type="Gene3D" id="1.20.1330.10">
    <property type="entry name" value="f41 fragment of flagellin, N-terminal domain"/>
    <property type="match status" value="1"/>
</dbReference>
<comment type="function">
    <text evidence="4">Flagellin is the subunit protein which polymerizes to form the filaments of bacterial flagella.</text>
</comment>
<dbReference type="SUPFAM" id="SSF64518">
    <property type="entry name" value="Phase 1 flagellin"/>
    <property type="match status" value="1"/>
</dbReference>
<dbReference type="InterPro" id="IPR001492">
    <property type="entry name" value="Flagellin"/>
</dbReference>
<reference evidence="7 8" key="1">
    <citation type="journal article" date="2021" name="Front. Microbiol.">
        <title>Aerobic Denitrification and Heterotrophic Sulfur Oxidation in the Genus Halomonas Revealed by Six Novel Species Characterizations and Genome-Based Analysis.</title>
        <authorList>
            <person name="Wang L."/>
            <person name="Shao Z."/>
        </authorList>
    </citation>
    <scope>NUCLEOTIDE SEQUENCE [LARGE SCALE GENOMIC DNA]</scope>
    <source>
        <strain evidence="7 8">MCCC 1A13718</strain>
    </source>
</reference>
<dbReference type="Pfam" id="PF00700">
    <property type="entry name" value="Flagellin_C"/>
    <property type="match status" value="1"/>
</dbReference>
<keyword evidence="7" id="KW-0969">Cilium</keyword>
<accession>A0ABX7WGE4</accession>
<evidence type="ECO:0000256" key="2">
    <source>
        <dbReference type="ARBA" id="ARBA00022525"/>
    </source>
</evidence>
<keyword evidence="3 4" id="KW-0975">Bacterial flagellum</keyword>
<comment type="subcellular location">
    <subcellularLocation>
        <location evidence="4">Secreted</location>
    </subcellularLocation>
    <subcellularLocation>
        <location evidence="4">Bacterial flagellum</location>
    </subcellularLocation>
</comment>
<evidence type="ECO:0000256" key="3">
    <source>
        <dbReference type="ARBA" id="ARBA00023143"/>
    </source>
</evidence>
<organism evidence="7 8">
    <name type="scientific">Halomonas sulfidivorans</name>
    <dbReference type="NCBI Taxonomy" id="2733488"/>
    <lineage>
        <taxon>Bacteria</taxon>
        <taxon>Pseudomonadati</taxon>
        <taxon>Pseudomonadota</taxon>
        <taxon>Gammaproteobacteria</taxon>
        <taxon>Oceanospirillales</taxon>
        <taxon>Halomonadaceae</taxon>
        <taxon>Halomonas</taxon>
    </lineage>
</organism>
<keyword evidence="2 4" id="KW-0964">Secreted</keyword>
<feature type="domain" description="Flagellin N-terminal" evidence="5">
    <location>
        <begin position="4"/>
        <end position="130"/>
    </location>
</feature>
<dbReference type="InterPro" id="IPR001029">
    <property type="entry name" value="Flagellin_N"/>
</dbReference>
<evidence type="ECO:0000256" key="4">
    <source>
        <dbReference type="RuleBase" id="RU362073"/>
    </source>
</evidence>
<dbReference type="PANTHER" id="PTHR42792:SF2">
    <property type="entry name" value="FLAGELLIN"/>
    <property type="match status" value="1"/>
</dbReference>
<evidence type="ECO:0000256" key="1">
    <source>
        <dbReference type="ARBA" id="ARBA00005709"/>
    </source>
</evidence>
<dbReference type="Proteomes" id="UP000671845">
    <property type="component" value="Chromosome"/>
</dbReference>
<dbReference type="Pfam" id="PF00669">
    <property type="entry name" value="Flagellin_N"/>
    <property type="match status" value="1"/>
</dbReference>
<dbReference type="InterPro" id="IPR042187">
    <property type="entry name" value="Flagellin_C_sub2"/>
</dbReference>
<feature type="domain" description="Flagellin C-terminal" evidence="6">
    <location>
        <begin position="377"/>
        <end position="461"/>
    </location>
</feature>